<keyword evidence="1" id="KW-0812">Transmembrane</keyword>
<sequence>MASSTVPRGDENIGWKLEVGTTVTFLAAAIVVALRCFTRWKYSSRGWDDYLMVFGLVYAVSFEYSDLTW</sequence>
<accession>A0AAN7V576</accession>
<evidence type="ECO:0000256" key="1">
    <source>
        <dbReference type="SAM" id="Phobius"/>
    </source>
</evidence>
<keyword evidence="1" id="KW-1133">Transmembrane helix</keyword>
<organism evidence="2 3">
    <name type="scientific">Xylaria bambusicola</name>
    <dbReference type="NCBI Taxonomy" id="326684"/>
    <lineage>
        <taxon>Eukaryota</taxon>
        <taxon>Fungi</taxon>
        <taxon>Dikarya</taxon>
        <taxon>Ascomycota</taxon>
        <taxon>Pezizomycotina</taxon>
        <taxon>Sordariomycetes</taxon>
        <taxon>Xylariomycetidae</taxon>
        <taxon>Xylariales</taxon>
        <taxon>Xylariaceae</taxon>
        <taxon>Xylaria</taxon>
    </lineage>
</organism>
<dbReference type="Proteomes" id="UP001305414">
    <property type="component" value="Unassembled WGS sequence"/>
</dbReference>
<feature type="transmembrane region" description="Helical" evidence="1">
    <location>
        <begin position="20"/>
        <end position="38"/>
    </location>
</feature>
<name>A0AAN7V576_9PEZI</name>
<protein>
    <submittedName>
        <fullName evidence="2">Uncharacterized protein</fullName>
    </submittedName>
</protein>
<dbReference type="EMBL" id="JAWHQM010000197">
    <property type="protein sequence ID" value="KAK5637649.1"/>
    <property type="molecule type" value="Genomic_DNA"/>
</dbReference>
<keyword evidence="1" id="KW-0472">Membrane</keyword>
<proteinExistence type="predicted"/>
<reference evidence="2 3" key="1">
    <citation type="submission" date="2023-10" db="EMBL/GenBank/DDBJ databases">
        <title>Draft genome sequence of Xylaria bambusicola isolate GMP-LS, the root and basal stem rot pathogen of sugarcane in Indonesia.</title>
        <authorList>
            <person name="Selvaraj P."/>
            <person name="Muralishankar V."/>
            <person name="Muruganantham S."/>
            <person name="Sp S."/>
            <person name="Haryani S."/>
            <person name="Lau K.J.X."/>
            <person name="Naqvi N.I."/>
        </authorList>
    </citation>
    <scope>NUCLEOTIDE SEQUENCE [LARGE SCALE GENOMIC DNA]</scope>
    <source>
        <strain evidence="2">GMP-LS</strain>
    </source>
</reference>
<dbReference type="AlphaFoldDB" id="A0AAN7V576"/>
<keyword evidence="3" id="KW-1185">Reference proteome</keyword>
<gene>
    <name evidence="2" type="ORF">RRF57_013364</name>
</gene>
<evidence type="ECO:0000313" key="3">
    <source>
        <dbReference type="Proteomes" id="UP001305414"/>
    </source>
</evidence>
<comment type="caution">
    <text evidence="2">The sequence shown here is derived from an EMBL/GenBank/DDBJ whole genome shotgun (WGS) entry which is preliminary data.</text>
</comment>
<evidence type="ECO:0000313" key="2">
    <source>
        <dbReference type="EMBL" id="KAK5637649.1"/>
    </source>
</evidence>